<dbReference type="PANTHER" id="PTHR42860">
    <property type="entry name" value="VITAMIN B12-BINDING PROTEIN"/>
    <property type="match status" value="1"/>
</dbReference>
<evidence type="ECO:0008006" key="3">
    <source>
        <dbReference type="Google" id="ProtNLM"/>
    </source>
</evidence>
<proteinExistence type="predicted"/>
<evidence type="ECO:0000313" key="2">
    <source>
        <dbReference type="Proteomes" id="UP000324585"/>
    </source>
</evidence>
<dbReference type="Proteomes" id="UP000324585">
    <property type="component" value="Unassembled WGS sequence"/>
</dbReference>
<sequence>MEDCVRGPRDGVGVRVASLLPAWTETVHSVARGECLVGVTHEDQVADASASALVVTRNKFDGSVMTSAEIAATHRASAGEWALGQQFASWDEWAVCRDLVQFQLCSFYHVSCDALIQARPTLILTHVLETEMGSLNDVERAVRLILSDSNVQVMSMDPTTLSEIYAATIAIGKSVHAERNAFALVARTRFMLEKRSPSRYSIQSAVIIQWLDPLYVAGGWLPDMLERLFPSCAGCTFTRPGGPSLATTWDQLATVQADLVIVAPCGMDLAQAEREFSALAPARIVGSSSRLILCFDATRMFSLPSCESVLRTAHSIMERVERLTCTNQPDAALASIS</sequence>
<organism evidence="1 2">
    <name type="scientific">Porphyridium purpureum</name>
    <name type="common">Red alga</name>
    <name type="synonym">Porphyridium cruentum</name>
    <dbReference type="NCBI Taxonomy" id="35688"/>
    <lineage>
        <taxon>Eukaryota</taxon>
        <taxon>Rhodophyta</taxon>
        <taxon>Bangiophyceae</taxon>
        <taxon>Porphyridiales</taxon>
        <taxon>Porphyridiaceae</taxon>
        <taxon>Porphyridium</taxon>
    </lineage>
</organism>
<accession>A0A5J4YS44</accession>
<dbReference type="AlphaFoldDB" id="A0A5J4YS44"/>
<reference evidence="2" key="1">
    <citation type="journal article" date="2019" name="Nat. Commun.">
        <title>Expansion of phycobilisome linker gene families in mesophilic red algae.</title>
        <authorList>
            <person name="Lee J."/>
            <person name="Kim D."/>
            <person name="Bhattacharya D."/>
            <person name="Yoon H.S."/>
        </authorList>
    </citation>
    <scope>NUCLEOTIDE SEQUENCE [LARGE SCALE GENOMIC DNA]</scope>
    <source>
        <strain evidence="2">CCMP 1328</strain>
    </source>
</reference>
<dbReference type="Gene3D" id="3.40.50.1980">
    <property type="entry name" value="Nitrogenase molybdenum iron protein domain"/>
    <property type="match status" value="1"/>
</dbReference>
<dbReference type="EMBL" id="VRMN01000005">
    <property type="protein sequence ID" value="KAA8494118.1"/>
    <property type="molecule type" value="Genomic_DNA"/>
</dbReference>
<comment type="caution">
    <text evidence="1">The sequence shown here is derived from an EMBL/GenBank/DDBJ whole genome shotgun (WGS) entry which is preliminary data.</text>
</comment>
<dbReference type="InterPro" id="IPR051030">
    <property type="entry name" value="Vitamin_B12-ABC_binding"/>
</dbReference>
<dbReference type="PANTHER" id="PTHR42860:SF3">
    <property type="entry name" value="FE_B12 PERIPLASMIC-BINDING DOMAIN-CONTAINING PROTEIN"/>
    <property type="match status" value="1"/>
</dbReference>
<keyword evidence="2" id="KW-1185">Reference proteome</keyword>
<dbReference type="SUPFAM" id="SSF53807">
    <property type="entry name" value="Helical backbone' metal receptor"/>
    <property type="match status" value="1"/>
</dbReference>
<name>A0A5J4YS44_PORPP</name>
<dbReference type="OrthoDB" id="5724at2759"/>
<gene>
    <name evidence="1" type="ORF">FVE85_4093</name>
</gene>
<protein>
    <recommendedName>
        <fullName evidence="3">Fe/B12 periplasmic-binding domain-containing protein</fullName>
    </recommendedName>
</protein>
<evidence type="ECO:0000313" key="1">
    <source>
        <dbReference type="EMBL" id="KAA8494118.1"/>
    </source>
</evidence>
<dbReference type="OMA" id="CERIVHE"/>